<dbReference type="PANTHER" id="PTHR11019:SF159">
    <property type="entry name" value="TRANSCRIPTIONAL REGULATOR-RELATED"/>
    <property type="match status" value="1"/>
</dbReference>
<dbReference type="InterPro" id="IPR011051">
    <property type="entry name" value="RmlC_Cupin_sf"/>
</dbReference>
<dbReference type="Gene3D" id="1.10.10.60">
    <property type="entry name" value="Homeodomain-like"/>
    <property type="match status" value="2"/>
</dbReference>
<protein>
    <submittedName>
        <fullName evidence="5">AraC-type DNA-binding protein</fullName>
    </submittedName>
</protein>
<evidence type="ECO:0000259" key="4">
    <source>
        <dbReference type="PROSITE" id="PS01124"/>
    </source>
</evidence>
<dbReference type="AlphaFoldDB" id="A0A1M7R5G4"/>
<keyword evidence="1" id="KW-0805">Transcription regulation</keyword>
<accession>A0A1M7R5G4</accession>
<dbReference type="Pfam" id="PF12833">
    <property type="entry name" value="HTH_18"/>
    <property type="match status" value="1"/>
</dbReference>
<keyword evidence="6" id="KW-1185">Reference proteome</keyword>
<dbReference type="SUPFAM" id="SSF46689">
    <property type="entry name" value="Homeodomain-like"/>
    <property type="match status" value="2"/>
</dbReference>
<dbReference type="InterPro" id="IPR018062">
    <property type="entry name" value="HTH_AraC-typ_CS"/>
</dbReference>
<dbReference type="PRINTS" id="PR00032">
    <property type="entry name" value="HTHARAC"/>
</dbReference>
<dbReference type="InterPro" id="IPR009057">
    <property type="entry name" value="Homeodomain-like_sf"/>
</dbReference>
<dbReference type="GO" id="GO:0043565">
    <property type="term" value="F:sequence-specific DNA binding"/>
    <property type="evidence" value="ECO:0007669"/>
    <property type="project" value="InterPro"/>
</dbReference>
<evidence type="ECO:0000313" key="5">
    <source>
        <dbReference type="EMBL" id="SHN40606.1"/>
    </source>
</evidence>
<dbReference type="InterPro" id="IPR020449">
    <property type="entry name" value="Tscrpt_reg_AraC-type_HTH"/>
</dbReference>
<dbReference type="PROSITE" id="PS01124">
    <property type="entry name" value="HTH_ARAC_FAMILY_2"/>
    <property type="match status" value="1"/>
</dbReference>
<dbReference type="Proteomes" id="UP000184339">
    <property type="component" value="Unassembled WGS sequence"/>
</dbReference>
<dbReference type="SMART" id="SM00342">
    <property type="entry name" value="HTH_ARAC"/>
    <property type="match status" value="1"/>
</dbReference>
<dbReference type="InterPro" id="IPR018060">
    <property type="entry name" value="HTH_AraC"/>
</dbReference>
<dbReference type="STRING" id="551987.SAMN05192549_11128"/>
<reference evidence="6" key="1">
    <citation type="submission" date="2016-11" db="EMBL/GenBank/DDBJ databases">
        <authorList>
            <person name="Varghese N."/>
            <person name="Submissions S."/>
        </authorList>
    </citation>
    <scope>NUCLEOTIDE SEQUENCE [LARGE SCALE GENOMIC DNA]</scope>
    <source>
        <strain evidence="6">Sac-22</strain>
    </source>
</reference>
<dbReference type="SUPFAM" id="SSF51182">
    <property type="entry name" value="RmlC-like cupins"/>
    <property type="match status" value="1"/>
</dbReference>
<evidence type="ECO:0000313" key="6">
    <source>
        <dbReference type="Proteomes" id="UP000184339"/>
    </source>
</evidence>
<keyword evidence="2 5" id="KW-0238">DNA-binding</keyword>
<evidence type="ECO:0000256" key="3">
    <source>
        <dbReference type="ARBA" id="ARBA00023163"/>
    </source>
</evidence>
<proteinExistence type="predicted"/>
<evidence type="ECO:0000256" key="1">
    <source>
        <dbReference type="ARBA" id="ARBA00023015"/>
    </source>
</evidence>
<gene>
    <name evidence="5" type="ORF">SAMN05192549_11128</name>
</gene>
<keyword evidence="3" id="KW-0804">Transcription</keyword>
<feature type="domain" description="HTH araC/xylS-type" evidence="4">
    <location>
        <begin position="147"/>
        <end position="246"/>
    </location>
</feature>
<name>A0A1M7R5G4_9BURK</name>
<dbReference type="PANTHER" id="PTHR11019">
    <property type="entry name" value="HTH-TYPE TRANSCRIPTIONAL REGULATOR NIMR"/>
    <property type="match status" value="1"/>
</dbReference>
<organism evidence="5 6">
    <name type="scientific">Duganella sacchari</name>
    <dbReference type="NCBI Taxonomy" id="551987"/>
    <lineage>
        <taxon>Bacteria</taxon>
        <taxon>Pseudomonadati</taxon>
        <taxon>Pseudomonadota</taxon>
        <taxon>Betaproteobacteria</taxon>
        <taxon>Burkholderiales</taxon>
        <taxon>Oxalobacteraceae</taxon>
        <taxon>Telluria group</taxon>
        <taxon>Duganella</taxon>
    </lineage>
</organism>
<dbReference type="PROSITE" id="PS00041">
    <property type="entry name" value="HTH_ARAC_FAMILY_1"/>
    <property type="match status" value="1"/>
</dbReference>
<sequence>MDGDGYDVRSLALGFRTGAVIEEHSHAWGQLVFAASGVMRVCTASMAWLTPPTRAIWVPARLQHRIEMESAVAVRTLYIGAQRAAPLPQMPVVLAVTPLLRELILHILGIGMLAPHEPAQARLAGVLIDLLLSAGHEDLALPLPGDPRALKLAQHWLRQPDDERGIAALAGEAGASLRTMQRLFPQQTGMTLEAWRQKARLLHAVSRLAGGASVTDAALACGYHSLAAFGTAFQRQFGVSPSRYIA</sequence>
<dbReference type="OrthoDB" id="9804543at2"/>
<dbReference type="EMBL" id="FRCX01000011">
    <property type="protein sequence ID" value="SHN40606.1"/>
    <property type="molecule type" value="Genomic_DNA"/>
</dbReference>
<evidence type="ECO:0000256" key="2">
    <source>
        <dbReference type="ARBA" id="ARBA00023125"/>
    </source>
</evidence>
<dbReference type="CDD" id="cd06124">
    <property type="entry name" value="cupin_NimR-like_N"/>
    <property type="match status" value="1"/>
</dbReference>
<dbReference type="RefSeq" id="WP_072787608.1">
    <property type="nucleotide sequence ID" value="NZ_FRCX01000011.1"/>
</dbReference>
<dbReference type="GO" id="GO:0003700">
    <property type="term" value="F:DNA-binding transcription factor activity"/>
    <property type="evidence" value="ECO:0007669"/>
    <property type="project" value="InterPro"/>
</dbReference>